<reference evidence="2" key="1">
    <citation type="submission" date="2013-09" db="EMBL/GenBank/DDBJ databases">
        <authorList>
            <person name="Zeng Z."/>
            <person name="Chen C."/>
        </authorList>
    </citation>
    <scope>NUCLEOTIDE SEQUENCE [LARGE SCALE GENOMIC DNA]</scope>
    <source>
        <strain evidence="2">DK69</strain>
    </source>
</reference>
<accession>A0A0A2N069</accession>
<dbReference type="Pfam" id="PF13645">
    <property type="entry name" value="YkuD_2"/>
    <property type="match status" value="1"/>
</dbReference>
<reference evidence="1 2" key="2">
    <citation type="journal article" date="2015" name="Stand. Genomic Sci.">
        <title>High quality draft genomic sequence of Flavobacterium enshiense DK69(T) and comparison among Flavobacterium genomes.</title>
        <authorList>
            <person name="Zeng Z."/>
            <person name="Chen C."/>
            <person name="Du H."/>
            <person name="Wang G."/>
            <person name="Li M."/>
        </authorList>
    </citation>
    <scope>NUCLEOTIDE SEQUENCE [LARGE SCALE GENOMIC DNA]</scope>
    <source>
        <strain evidence="1 2">DK69</strain>
    </source>
</reference>
<gene>
    <name evidence="1" type="ORF">Q767_01095</name>
</gene>
<dbReference type="InterPro" id="IPR032676">
    <property type="entry name" value="YkuD_2"/>
</dbReference>
<evidence type="ECO:0000313" key="2">
    <source>
        <dbReference type="Proteomes" id="UP000030149"/>
    </source>
</evidence>
<dbReference type="STRING" id="1107311.Q767_01095"/>
<sequence length="195" mass="22556">MKHTVLLLFLLVICCNNSNKVNKNYSDYHLNAKKYCQVNGFNERYYFLLDLSIHSGKNRFFIYDFKKGAIVDQNLVTHGSCNVFETNPTNYATAKFDVKTNSHCSMKGKYRVGKRDYSSWGINVKYWLEGLEETNKSAVDRVVVLHSWEEVADKEIFPDYSPLSWGCPAVSDAFMRKLDVKLKASDKPVLLWIIE</sequence>
<protein>
    <submittedName>
        <fullName evidence="1">Peptidase</fullName>
    </submittedName>
</protein>
<name>A0A0A2N069_9FLAO</name>
<dbReference type="PATRIC" id="fig|1107311.5.peg.220"/>
<evidence type="ECO:0000313" key="1">
    <source>
        <dbReference type="EMBL" id="KGO97231.1"/>
    </source>
</evidence>
<organism evidence="1 2">
    <name type="scientific">Flavobacterium enshiense DK69</name>
    <dbReference type="NCBI Taxonomy" id="1107311"/>
    <lineage>
        <taxon>Bacteria</taxon>
        <taxon>Pseudomonadati</taxon>
        <taxon>Bacteroidota</taxon>
        <taxon>Flavobacteriia</taxon>
        <taxon>Flavobacteriales</taxon>
        <taxon>Flavobacteriaceae</taxon>
        <taxon>Flavobacterium</taxon>
    </lineage>
</organism>
<comment type="caution">
    <text evidence="1">The sequence shown here is derived from an EMBL/GenBank/DDBJ whole genome shotgun (WGS) entry which is preliminary data.</text>
</comment>
<dbReference type="EMBL" id="JRLZ01000001">
    <property type="protein sequence ID" value="KGO97231.1"/>
    <property type="molecule type" value="Genomic_DNA"/>
</dbReference>
<dbReference type="PANTHER" id="PTHR38477">
    <property type="entry name" value="HYPOTHETICAL EXPORTED PROTEIN"/>
    <property type="match status" value="1"/>
</dbReference>
<keyword evidence="2" id="KW-1185">Reference proteome</keyword>
<dbReference type="RefSeq" id="WP_035629751.1">
    <property type="nucleotide sequence ID" value="NZ_AVCS01000015.1"/>
</dbReference>
<dbReference type="AlphaFoldDB" id="A0A0A2N069"/>
<dbReference type="eggNOG" id="ENOG502ZB98">
    <property type="taxonomic scope" value="Bacteria"/>
</dbReference>
<dbReference type="Proteomes" id="UP000030149">
    <property type="component" value="Unassembled WGS sequence"/>
</dbReference>
<dbReference type="OrthoDB" id="1247236at2"/>
<dbReference type="PANTHER" id="PTHR38477:SF1">
    <property type="entry name" value="MUREIN L,D-TRANSPEPTIDASE CATALYTIC DOMAIN FAMILY PROTEIN"/>
    <property type="match status" value="1"/>
</dbReference>
<proteinExistence type="predicted"/>